<sequence>MSRIIVFGAGGRAGRRVVAEATARGHQVTAAGRREGADVTDADSVAAAVAGHDAVVSVAYAAGTASADFFPAAAKALVGGLGRAGVSRLVVAGIGTTLETAPGVAVHDAPDFPAEHREFSLGHTAELAVLRESDLDWLVVAPPPVVLGEGDGTGSYRTAVTTLVPAESFTYADFALALVDEATTPKHSRVLLAVA</sequence>
<dbReference type="SUPFAM" id="SSF51735">
    <property type="entry name" value="NAD(P)-binding Rossmann-fold domains"/>
    <property type="match status" value="1"/>
</dbReference>
<dbReference type="RefSeq" id="WP_323323015.1">
    <property type="nucleotide sequence ID" value="NZ_JAYFSI010000001.1"/>
</dbReference>
<organism evidence="2 3">
    <name type="scientific">Amycolatopsis heterodermiae</name>
    <dbReference type="NCBI Taxonomy" id="3110235"/>
    <lineage>
        <taxon>Bacteria</taxon>
        <taxon>Bacillati</taxon>
        <taxon>Actinomycetota</taxon>
        <taxon>Actinomycetes</taxon>
        <taxon>Pseudonocardiales</taxon>
        <taxon>Pseudonocardiaceae</taxon>
        <taxon>Amycolatopsis</taxon>
    </lineage>
</organism>
<keyword evidence="3" id="KW-1185">Reference proteome</keyword>
<dbReference type="InterPro" id="IPR051606">
    <property type="entry name" value="Polyketide_Oxido-like"/>
</dbReference>
<gene>
    <name evidence="2" type="ORF">VA596_02095</name>
</gene>
<proteinExistence type="predicted"/>
<dbReference type="InterPro" id="IPR036291">
    <property type="entry name" value="NAD(P)-bd_dom_sf"/>
</dbReference>
<dbReference type="InterPro" id="IPR016040">
    <property type="entry name" value="NAD(P)-bd_dom"/>
</dbReference>
<dbReference type="Pfam" id="PF13460">
    <property type="entry name" value="NAD_binding_10"/>
    <property type="match status" value="1"/>
</dbReference>
<feature type="domain" description="NAD(P)-binding" evidence="1">
    <location>
        <begin position="37"/>
        <end position="184"/>
    </location>
</feature>
<evidence type="ECO:0000313" key="3">
    <source>
        <dbReference type="Proteomes" id="UP001304298"/>
    </source>
</evidence>
<protein>
    <submittedName>
        <fullName evidence="2">NAD(P)H-binding protein</fullName>
    </submittedName>
</protein>
<dbReference type="Proteomes" id="UP001304298">
    <property type="component" value="Unassembled WGS sequence"/>
</dbReference>
<dbReference type="EMBL" id="JAYFSI010000001">
    <property type="protein sequence ID" value="MEA5358314.1"/>
    <property type="molecule type" value="Genomic_DNA"/>
</dbReference>
<dbReference type="PANTHER" id="PTHR43355">
    <property type="entry name" value="FLAVIN REDUCTASE (NADPH)"/>
    <property type="match status" value="1"/>
</dbReference>
<comment type="caution">
    <text evidence="2">The sequence shown here is derived from an EMBL/GenBank/DDBJ whole genome shotgun (WGS) entry which is preliminary data.</text>
</comment>
<evidence type="ECO:0000259" key="1">
    <source>
        <dbReference type="Pfam" id="PF13460"/>
    </source>
</evidence>
<reference evidence="2 3" key="1">
    <citation type="submission" date="2023-12" db="EMBL/GenBank/DDBJ databases">
        <title>Amycolatopsis sp. V23-08.</title>
        <authorList>
            <person name="Somphong A."/>
        </authorList>
    </citation>
    <scope>NUCLEOTIDE SEQUENCE [LARGE SCALE GENOMIC DNA]</scope>
    <source>
        <strain evidence="2 3">V23-08</strain>
    </source>
</reference>
<name>A0ABU5QXU3_9PSEU</name>
<dbReference type="Gene3D" id="3.40.50.720">
    <property type="entry name" value="NAD(P)-binding Rossmann-like Domain"/>
    <property type="match status" value="1"/>
</dbReference>
<dbReference type="PANTHER" id="PTHR43355:SF2">
    <property type="entry name" value="FLAVIN REDUCTASE (NADPH)"/>
    <property type="match status" value="1"/>
</dbReference>
<evidence type="ECO:0000313" key="2">
    <source>
        <dbReference type="EMBL" id="MEA5358314.1"/>
    </source>
</evidence>
<accession>A0ABU5QXU3</accession>